<dbReference type="Proteomes" id="UP001432027">
    <property type="component" value="Unassembled WGS sequence"/>
</dbReference>
<dbReference type="PANTHER" id="PTHR23028">
    <property type="entry name" value="ACETYLTRANSFERASE"/>
    <property type="match status" value="1"/>
</dbReference>
<proteinExistence type="predicted"/>
<reference evidence="1" key="1">
    <citation type="submission" date="2023-10" db="EMBL/GenBank/DDBJ databases">
        <title>Genome assembly of Pristionchus species.</title>
        <authorList>
            <person name="Yoshida K."/>
            <person name="Sommer R.J."/>
        </authorList>
    </citation>
    <scope>NUCLEOTIDE SEQUENCE</scope>
    <source>
        <strain evidence="1">RS0144</strain>
    </source>
</reference>
<keyword evidence="2" id="KW-1185">Reference proteome</keyword>
<dbReference type="GO" id="GO:0016020">
    <property type="term" value="C:membrane"/>
    <property type="evidence" value="ECO:0007669"/>
    <property type="project" value="TreeGrafter"/>
</dbReference>
<feature type="non-terminal residue" evidence="1">
    <location>
        <position position="160"/>
    </location>
</feature>
<dbReference type="AlphaFoldDB" id="A0AAV5UNK4"/>
<name>A0AAV5UNK4_9BILA</name>
<accession>A0AAV5UNK4</accession>
<evidence type="ECO:0000313" key="2">
    <source>
        <dbReference type="Proteomes" id="UP001432027"/>
    </source>
</evidence>
<dbReference type="GO" id="GO:0000271">
    <property type="term" value="P:polysaccharide biosynthetic process"/>
    <property type="evidence" value="ECO:0007669"/>
    <property type="project" value="TreeGrafter"/>
</dbReference>
<evidence type="ECO:0000313" key="1">
    <source>
        <dbReference type="EMBL" id="GMT07918.1"/>
    </source>
</evidence>
<feature type="non-terminal residue" evidence="1">
    <location>
        <position position="1"/>
    </location>
</feature>
<comment type="caution">
    <text evidence="1">The sequence shown here is derived from an EMBL/GenBank/DDBJ whole genome shotgun (WGS) entry which is preliminary data.</text>
</comment>
<dbReference type="PANTHER" id="PTHR23028:SF127">
    <property type="entry name" value="ACYL_TRANSF_3 DOMAIN-CONTAINING PROTEIN-RELATED"/>
    <property type="match status" value="1"/>
</dbReference>
<dbReference type="InterPro" id="IPR050879">
    <property type="entry name" value="Acyltransferase_3"/>
</dbReference>
<gene>
    <name evidence="1" type="ORF">PENTCL1PPCAC_30092</name>
</gene>
<sequence>FQNGNGTLNFLISGNSYTANLAGLVQRHFSPHYRTIQSRVIRQCEPLILSAKHRFCQDPEGAHEKFDADVDKERPDVLFLMARYVDPTVPIERPIEHDPLFLAIEKRLTYFEERVNKKDALDSDAKFMKERMRKIAERCKKCVLFDIESRFLNEAGNFTV</sequence>
<dbReference type="EMBL" id="BTSX01000006">
    <property type="protein sequence ID" value="GMT07918.1"/>
    <property type="molecule type" value="Genomic_DNA"/>
</dbReference>
<protein>
    <submittedName>
        <fullName evidence="1">Uncharacterized protein</fullName>
    </submittedName>
</protein>
<organism evidence="1 2">
    <name type="scientific">Pristionchus entomophagus</name>
    <dbReference type="NCBI Taxonomy" id="358040"/>
    <lineage>
        <taxon>Eukaryota</taxon>
        <taxon>Metazoa</taxon>
        <taxon>Ecdysozoa</taxon>
        <taxon>Nematoda</taxon>
        <taxon>Chromadorea</taxon>
        <taxon>Rhabditida</taxon>
        <taxon>Rhabditina</taxon>
        <taxon>Diplogasteromorpha</taxon>
        <taxon>Diplogasteroidea</taxon>
        <taxon>Neodiplogasteridae</taxon>
        <taxon>Pristionchus</taxon>
    </lineage>
</organism>